<keyword evidence="2" id="KW-1185">Reference proteome</keyword>
<dbReference type="EMBL" id="FRAP01000007">
    <property type="protein sequence ID" value="SHK50488.1"/>
    <property type="molecule type" value="Genomic_DNA"/>
</dbReference>
<gene>
    <name evidence="1" type="ORF">SAMN05443637_10777</name>
</gene>
<protein>
    <submittedName>
        <fullName evidence="1">Uncharacterized protein</fullName>
    </submittedName>
</protein>
<dbReference type="AlphaFoldDB" id="A0A1M6T135"/>
<dbReference type="RefSeq" id="WP_159444891.1">
    <property type="nucleotide sequence ID" value="NZ_FRAP01000007.1"/>
</dbReference>
<dbReference type="Proteomes" id="UP000184363">
    <property type="component" value="Unassembled WGS sequence"/>
</dbReference>
<evidence type="ECO:0000313" key="1">
    <source>
        <dbReference type="EMBL" id="SHK50488.1"/>
    </source>
</evidence>
<evidence type="ECO:0000313" key="2">
    <source>
        <dbReference type="Proteomes" id="UP000184363"/>
    </source>
</evidence>
<sequence length="51" mass="5850">MWGDRSERRSAGYAVGEPIRRRVPHPVALLRALRRALLRTVLRGLIRSGWA</sequence>
<accession>A0A1M6T135</accession>
<name>A0A1M6T135_PSETH</name>
<proteinExistence type="predicted"/>
<organism evidence="1 2">
    <name type="scientific">Pseudonocardia thermophila</name>
    <dbReference type="NCBI Taxonomy" id="1848"/>
    <lineage>
        <taxon>Bacteria</taxon>
        <taxon>Bacillati</taxon>
        <taxon>Actinomycetota</taxon>
        <taxon>Actinomycetes</taxon>
        <taxon>Pseudonocardiales</taxon>
        <taxon>Pseudonocardiaceae</taxon>
        <taxon>Pseudonocardia</taxon>
    </lineage>
</organism>
<reference evidence="1 2" key="1">
    <citation type="submission" date="2016-11" db="EMBL/GenBank/DDBJ databases">
        <authorList>
            <person name="Jaros S."/>
            <person name="Januszkiewicz K."/>
            <person name="Wedrychowicz H."/>
        </authorList>
    </citation>
    <scope>NUCLEOTIDE SEQUENCE [LARGE SCALE GENOMIC DNA]</scope>
    <source>
        <strain evidence="1 2">DSM 43832</strain>
    </source>
</reference>